<organism evidence="2 3">
    <name type="scientific">Lactuca virosa</name>
    <dbReference type="NCBI Taxonomy" id="75947"/>
    <lineage>
        <taxon>Eukaryota</taxon>
        <taxon>Viridiplantae</taxon>
        <taxon>Streptophyta</taxon>
        <taxon>Embryophyta</taxon>
        <taxon>Tracheophyta</taxon>
        <taxon>Spermatophyta</taxon>
        <taxon>Magnoliopsida</taxon>
        <taxon>eudicotyledons</taxon>
        <taxon>Gunneridae</taxon>
        <taxon>Pentapetalae</taxon>
        <taxon>asterids</taxon>
        <taxon>campanulids</taxon>
        <taxon>Asterales</taxon>
        <taxon>Asteraceae</taxon>
        <taxon>Cichorioideae</taxon>
        <taxon>Cichorieae</taxon>
        <taxon>Lactucinae</taxon>
        <taxon>Lactuca</taxon>
    </lineage>
</organism>
<name>A0AAU9MXB2_9ASTR</name>
<accession>A0AAU9MXB2</accession>
<gene>
    <name evidence="2" type="ORF">LVIROSA_LOCUS18002</name>
</gene>
<comment type="caution">
    <text evidence="2">The sequence shown here is derived from an EMBL/GenBank/DDBJ whole genome shotgun (WGS) entry which is preliminary data.</text>
</comment>
<proteinExistence type="predicted"/>
<feature type="region of interest" description="Disordered" evidence="1">
    <location>
        <begin position="67"/>
        <end position="139"/>
    </location>
</feature>
<evidence type="ECO:0000256" key="1">
    <source>
        <dbReference type="SAM" id="MobiDB-lite"/>
    </source>
</evidence>
<feature type="compositionally biased region" description="Acidic residues" evidence="1">
    <location>
        <begin position="86"/>
        <end position="108"/>
    </location>
</feature>
<dbReference type="EMBL" id="CAKMRJ010003334">
    <property type="protein sequence ID" value="CAH1431277.1"/>
    <property type="molecule type" value="Genomic_DNA"/>
</dbReference>
<dbReference type="AlphaFoldDB" id="A0AAU9MXB2"/>
<evidence type="ECO:0000313" key="2">
    <source>
        <dbReference type="EMBL" id="CAH1431277.1"/>
    </source>
</evidence>
<reference evidence="2 3" key="1">
    <citation type="submission" date="2022-01" db="EMBL/GenBank/DDBJ databases">
        <authorList>
            <person name="Xiong W."/>
            <person name="Schranz E."/>
        </authorList>
    </citation>
    <scope>NUCLEOTIDE SEQUENCE [LARGE SCALE GENOMIC DNA]</scope>
</reference>
<feature type="compositionally biased region" description="Polar residues" evidence="1">
    <location>
        <begin position="112"/>
        <end position="139"/>
    </location>
</feature>
<sequence length="157" mass="17816">MILFYSSEKCSWTFQSSLNGGCENREVPDDEYCYFCHHRCEEISPHLSILDMMANRKRKAKAIHEHVPAKQNPQRKLKNKSKVFVGDDDEDDENTVSDVCIEDDVSDDDTVRYSNPQNLGQPSRSSVQTQSTNPKSSHITKVSIVCTNTSTPFPVQT</sequence>
<evidence type="ECO:0000313" key="3">
    <source>
        <dbReference type="Proteomes" id="UP001157418"/>
    </source>
</evidence>
<keyword evidence="3" id="KW-1185">Reference proteome</keyword>
<dbReference type="Proteomes" id="UP001157418">
    <property type="component" value="Unassembled WGS sequence"/>
</dbReference>
<protein>
    <submittedName>
        <fullName evidence="2">Uncharacterized protein</fullName>
    </submittedName>
</protein>